<dbReference type="Pfam" id="PF07352">
    <property type="entry name" value="Phage_Mu_Gam"/>
    <property type="match status" value="1"/>
</dbReference>
<evidence type="ECO:0000313" key="1">
    <source>
        <dbReference type="EMBL" id="KGA96850.1"/>
    </source>
</evidence>
<reference evidence="1 3" key="1">
    <citation type="journal article" date="2014" name="Genome Announc.">
        <title>Draft Genome Sequence of Bacillus alcalophilus AV1934, a Classic Alkaliphile Isolated from Human Feces in 1934.</title>
        <authorList>
            <person name="Attie O."/>
            <person name="Jayaprakash A."/>
            <person name="Shah H."/>
            <person name="Paulsen I.T."/>
            <person name="Morino M."/>
            <person name="Takahashi Y."/>
            <person name="Narumi I."/>
            <person name="Sachidanandam R."/>
            <person name="Satoh K."/>
            <person name="Ito M."/>
            <person name="Krulwich T.A."/>
        </authorList>
    </citation>
    <scope>NUCLEOTIDE SEQUENCE [LARGE SCALE GENOMIC DNA]</scope>
    <source>
        <strain evidence="1 3">AV1934</strain>
    </source>
</reference>
<evidence type="ECO:0000313" key="4">
    <source>
        <dbReference type="Proteomes" id="UP000297014"/>
    </source>
</evidence>
<name>A0A094XDK3_ALKAL</name>
<reference evidence="2 4" key="2">
    <citation type="submission" date="2014-01" db="EMBL/GenBank/DDBJ databases">
        <title>Draft genome sequencing of Bacillus alcalophilus CGMCC 1.3604.</title>
        <authorList>
            <person name="Yang J."/>
            <person name="Diao L."/>
            <person name="Yang S."/>
        </authorList>
    </citation>
    <scope>NUCLEOTIDE SEQUENCE [LARGE SCALE GENOMIC DNA]</scope>
    <source>
        <strain evidence="2 4">CGMCC 1.3604</strain>
    </source>
</reference>
<dbReference type="SUPFAM" id="SSF161266">
    <property type="entry name" value="Gam-like"/>
    <property type="match status" value="1"/>
</dbReference>
<dbReference type="InterPro" id="IPR009951">
    <property type="entry name" value="Host-nuc_inhib_Gam"/>
</dbReference>
<dbReference type="Proteomes" id="UP000297014">
    <property type="component" value="Unassembled WGS sequence"/>
</dbReference>
<dbReference type="OrthoDB" id="5322039at2"/>
<dbReference type="GO" id="GO:0042262">
    <property type="term" value="P:DNA protection"/>
    <property type="evidence" value="ECO:0007669"/>
    <property type="project" value="InterPro"/>
</dbReference>
<dbReference type="Proteomes" id="UP000002754">
    <property type="component" value="Unassembled WGS sequence"/>
</dbReference>
<accession>A0A094XDK3</accession>
<keyword evidence="3" id="KW-1185">Reference proteome</keyword>
<comment type="caution">
    <text evidence="1">The sequence shown here is derived from an EMBL/GenBank/DDBJ whole genome shotgun (WGS) entry which is preliminary data.</text>
</comment>
<dbReference type="Gene3D" id="1.20.5.170">
    <property type="match status" value="1"/>
</dbReference>
<organism evidence="1 3">
    <name type="scientific">Alkalihalobacillus alcalophilus ATCC 27647 = CGMCC 1.3604</name>
    <dbReference type="NCBI Taxonomy" id="1218173"/>
    <lineage>
        <taxon>Bacteria</taxon>
        <taxon>Bacillati</taxon>
        <taxon>Bacillota</taxon>
        <taxon>Bacilli</taxon>
        <taxon>Bacillales</taxon>
        <taxon>Bacillaceae</taxon>
        <taxon>Alkalihalobacillus</taxon>
    </lineage>
</organism>
<dbReference type="RefSeq" id="WP_003321252.1">
    <property type="nucleotide sequence ID" value="NZ_ALPT02000044.1"/>
</dbReference>
<protein>
    <recommendedName>
        <fullName evidence="5">Host-nuclease inhibitor protein Gam</fullName>
    </recommendedName>
</protein>
<evidence type="ECO:0008006" key="5">
    <source>
        <dbReference type="Google" id="ProtNLM"/>
    </source>
</evidence>
<dbReference type="EMBL" id="JALP01000078">
    <property type="protein sequence ID" value="THG91327.1"/>
    <property type="molecule type" value="Genomic_DNA"/>
</dbReference>
<evidence type="ECO:0000313" key="3">
    <source>
        <dbReference type="Proteomes" id="UP000002754"/>
    </source>
</evidence>
<gene>
    <name evidence="2" type="ORF">AJ85_05750</name>
    <name evidence="1" type="ORF">BALCAV_0213600</name>
</gene>
<proteinExistence type="predicted"/>
<dbReference type="EMBL" id="ALPT02000044">
    <property type="protein sequence ID" value="KGA96850.1"/>
    <property type="molecule type" value="Genomic_DNA"/>
</dbReference>
<evidence type="ECO:0000313" key="2">
    <source>
        <dbReference type="EMBL" id="THG91327.1"/>
    </source>
</evidence>
<sequence length="169" mass="19225">MAKKKKVSIYGDYQQVQEALREIGELDIKIEAEEAKVTKQVNAIREKAQEVVSPLSERKKLIEENVQLFIEEKKKEDFADKKSMDLVFGEVGFRQTGGGVHVKSNKSTVDALLGLGARFKHLISTEHKPNKEALEGMDDDFLKQVGASRKKKTDKFWYVVNREKLSQAD</sequence>
<dbReference type="eggNOG" id="COG4396">
    <property type="taxonomic scope" value="Bacteria"/>
</dbReference>
<dbReference type="AlphaFoldDB" id="A0A094XDK3"/>
<dbReference type="STRING" id="1218173.BALCAV_0213600"/>
<dbReference type="GO" id="GO:0003690">
    <property type="term" value="F:double-stranded DNA binding"/>
    <property type="evidence" value="ECO:0007669"/>
    <property type="project" value="InterPro"/>
</dbReference>